<dbReference type="KEGG" id="hlt:I7X12_06925"/>
<dbReference type="EMBL" id="CP065856">
    <property type="protein sequence ID" value="QPV64341.1"/>
    <property type="molecule type" value="Genomic_DNA"/>
</dbReference>
<dbReference type="OrthoDB" id="343158at2157"/>
<reference evidence="1 2" key="1">
    <citation type="submission" date="2020-12" db="EMBL/GenBank/DDBJ databases">
        <title>Halosimplex halophilum sp. nov. and Halosimplex salinum sp. nov., two new members of the genus Halosimplex.</title>
        <authorList>
            <person name="Cui H.L."/>
        </authorList>
    </citation>
    <scope>NUCLEOTIDE SEQUENCE [LARGE SCALE GENOMIC DNA]</scope>
    <source>
        <strain evidence="1 2">YGH94</strain>
    </source>
</reference>
<dbReference type="Proteomes" id="UP000595001">
    <property type="component" value="Chromosome"/>
</dbReference>
<name>A0A7T3G0X3_9EURY</name>
<protein>
    <submittedName>
        <fullName evidence="1">Uncharacterized protein</fullName>
    </submittedName>
</protein>
<keyword evidence="2" id="KW-1185">Reference proteome</keyword>
<gene>
    <name evidence="1" type="ORF">I7X12_06925</name>
</gene>
<sequence>MNETPNHGYNVPDEGTTDWHLALNENFERFDTEVEIRDTEANKGDYEPKDGAKYEATDSGAVYLGNGNSWVLASRRVHSLEAESINSVKTPSGTDIESFRAAAEGGGVVRLKPGVTYEWDETFIFDPEDRDSNLRVEAHRATIEHDSDPAVDVRTIYRDGSNLSPVTLTWSGGTFRGPGANNGSSVDPDGVPDYAPSVETGSCVFRLTDAWNHTIDVRACREVRAGIYVRNEEWWSEANELSAGANADTVDFCYLCLGGSYLGTSGGGSMRGMQLKHDWGSGKGSKATIYQGGAGFHGGNVYHTGNLPKNGWGWWADGNLEGTDVHWESEFGTENSVDIQFEGNTKTPPPFTARLTGSSDEAVGDGGGIVNNRYQDVFFRQGGSEMGMTGADGKKGYRIPAGPGNDVWSFQSPTMLHLGSVATNNPSDLGASNGRDNIGNEHTEMRFHNGSGSKPVGWYWWDEDGSVSEGDRWVKIGDPSTVISPY</sequence>
<organism evidence="1 2">
    <name type="scientific">Halosimplex litoreum</name>
    <dbReference type="NCBI Taxonomy" id="1198301"/>
    <lineage>
        <taxon>Archaea</taxon>
        <taxon>Methanobacteriati</taxon>
        <taxon>Methanobacteriota</taxon>
        <taxon>Stenosarchaea group</taxon>
        <taxon>Halobacteria</taxon>
        <taxon>Halobacteriales</taxon>
        <taxon>Haloarculaceae</taxon>
        <taxon>Halosimplex</taxon>
    </lineage>
</organism>
<evidence type="ECO:0000313" key="1">
    <source>
        <dbReference type="EMBL" id="QPV64341.1"/>
    </source>
</evidence>
<dbReference type="RefSeq" id="WP_198063114.1">
    <property type="nucleotide sequence ID" value="NZ_CP065856.1"/>
</dbReference>
<evidence type="ECO:0000313" key="2">
    <source>
        <dbReference type="Proteomes" id="UP000595001"/>
    </source>
</evidence>
<proteinExistence type="predicted"/>
<dbReference type="AlphaFoldDB" id="A0A7T3G0X3"/>
<accession>A0A7T3G0X3</accession>
<dbReference type="GeneID" id="60588212"/>